<proteinExistence type="predicted"/>
<evidence type="ECO:0000313" key="2">
    <source>
        <dbReference type="Proteomes" id="UP000285201"/>
    </source>
</evidence>
<evidence type="ECO:0000313" key="1">
    <source>
        <dbReference type="EMBL" id="RHL68592.1"/>
    </source>
</evidence>
<name>A0A415MBA5_9FIRM</name>
<dbReference type="AlphaFoldDB" id="A0A415MBA5"/>
<dbReference type="EMBL" id="QROY01000005">
    <property type="protein sequence ID" value="RHL68592.1"/>
    <property type="molecule type" value="Genomic_DNA"/>
</dbReference>
<reference evidence="1 2" key="1">
    <citation type="submission" date="2018-08" db="EMBL/GenBank/DDBJ databases">
        <title>A genome reference for cultivated species of the human gut microbiota.</title>
        <authorList>
            <person name="Zou Y."/>
            <person name="Xue W."/>
            <person name="Luo G."/>
        </authorList>
    </citation>
    <scope>NUCLEOTIDE SEQUENCE [LARGE SCALE GENOMIC DNA]</scope>
    <source>
        <strain evidence="1 2">AF36-7BH</strain>
    </source>
</reference>
<protein>
    <submittedName>
        <fullName evidence="1">Uncharacterized protein</fullName>
    </submittedName>
</protein>
<sequence>MGQYRVYTFGLSSLSSSKCRHLQSLLQYGKSNALRLNEIFRTALLQIAVLTYAQHVRLKYMFRTDSTAESVYLMGSLAGSMWQLPFKGWCADAPGRCTAGAVIGVCCGALFIWDSVK</sequence>
<dbReference type="Proteomes" id="UP000285201">
    <property type="component" value="Unassembled WGS sequence"/>
</dbReference>
<accession>A0A415MBA5</accession>
<organism evidence="1 2">
    <name type="scientific">Lachnospira eligens</name>
    <dbReference type="NCBI Taxonomy" id="39485"/>
    <lineage>
        <taxon>Bacteria</taxon>
        <taxon>Bacillati</taxon>
        <taxon>Bacillota</taxon>
        <taxon>Clostridia</taxon>
        <taxon>Lachnospirales</taxon>
        <taxon>Lachnospiraceae</taxon>
        <taxon>Lachnospira</taxon>
    </lineage>
</organism>
<gene>
    <name evidence="1" type="ORF">DW007_07185</name>
</gene>
<comment type="caution">
    <text evidence="1">The sequence shown here is derived from an EMBL/GenBank/DDBJ whole genome shotgun (WGS) entry which is preliminary data.</text>
</comment>